<dbReference type="Proteomes" id="UP000238479">
    <property type="component" value="Chromosome 3"/>
</dbReference>
<gene>
    <name evidence="1" type="ORF">RchiOBHm_Chr3g0484831</name>
</gene>
<dbReference type="AlphaFoldDB" id="A0A2P6REV7"/>
<comment type="caution">
    <text evidence="1">The sequence shown here is derived from an EMBL/GenBank/DDBJ whole genome shotgun (WGS) entry which is preliminary data.</text>
</comment>
<accession>A0A2P6REV7</accession>
<evidence type="ECO:0000313" key="1">
    <source>
        <dbReference type="EMBL" id="PRQ44952.1"/>
    </source>
</evidence>
<dbReference type="Gramene" id="PRQ44952">
    <property type="protein sequence ID" value="PRQ44952"/>
    <property type="gene ID" value="RchiOBHm_Chr3g0484831"/>
</dbReference>
<organism evidence="1 2">
    <name type="scientific">Rosa chinensis</name>
    <name type="common">China rose</name>
    <dbReference type="NCBI Taxonomy" id="74649"/>
    <lineage>
        <taxon>Eukaryota</taxon>
        <taxon>Viridiplantae</taxon>
        <taxon>Streptophyta</taxon>
        <taxon>Embryophyta</taxon>
        <taxon>Tracheophyta</taxon>
        <taxon>Spermatophyta</taxon>
        <taxon>Magnoliopsida</taxon>
        <taxon>eudicotyledons</taxon>
        <taxon>Gunneridae</taxon>
        <taxon>Pentapetalae</taxon>
        <taxon>rosids</taxon>
        <taxon>fabids</taxon>
        <taxon>Rosales</taxon>
        <taxon>Rosaceae</taxon>
        <taxon>Rosoideae</taxon>
        <taxon>Rosoideae incertae sedis</taxon>
        <taxon>Rosa</taxon>
    </lineage>
</organism>
<sequence>MPWSSKKHISVVHVNHMTSNLFFIKFSHRDRNFTNLCYLCIFILSKWNPVWITQLHCW</sequence>
<evidence type="ECO:0000313" key="2">
    <source>
        <dbReference type="Proteomes" id="UP000238479"/>
    </source>
</evidence>
<keyword evidence="2" id="KW-1185">Reference proteome</keyword>
<reference evidence="1 2" key="1">
    <citation type="journal article" date="2018" name="Nat. Genet.">
        <title>The Rosa genome provides new insights in the design of modern roses.</title>
        <authorList>
            <person name="Bendahmane M."/>
        </authorList>
    </citation>
    <scope>NUCLEOTIDE SEQUENCE [LARGE SCALE GENOMIC DNA]</scope>
    <source>
        <strain evidence="2">cv. Old Blush</strain>
    </source>
</reference>
<name>A0A2P6REV7_ROSCH</name>
<proteinExistence type="predicted"/>
<protein>
    <submittedName>
        <fullName evidence="1">Uncharacterized protein</fullName>
    </submittedName>
</protein>
<dbReference type="EMBL" id="PDCK01000041">
    <property type="protein sequence ID" value="PRQ44952.1"/>
    <property type="molecule type" value="Genomic_DNA"/>
</dbReference>